<dbReference type="Pfam" id="PF13439">
    <property type="entry name" value="Glyco_transf_4"/>
    <property type="match status" value="1"/>
</dbReference>
<gene>
    <name evidence="3" type="ORF">TK0001_4372</name>
</gene>
<feature type="domain" description="Glycosyltransferase subfamily 4-like N-terminal" evidence="2">
    <location>
        <begin position="21"/>
        <end position="134"/>
    </location>
</feature>
<keyword evidence="3" id="KW-0328">Glycosyltransferase</keyword>
<evidence type="ECO:0000313" key="4">
    <source>
        <dbReference type="Proteomes" id="UP000233769"/>
    </source>
</evidence>
<reference evidence="4" key="1">
    <citation type="submission" date="2017-10" db="EMBL/GenBank/DDBJ databases">
        <authorList>
            <person name="Regsiter A."/>
            <person name="William W."/>
        </authorList>
    </citation>
    <scope>NUCLEOTIDE SEQUENCE [LARGE SCALE GENOMIC DNA]</scope>
</reference>
<dbReference type="InterPro" id="IPR001296">
    <property type="entry name" value="Glyco_trans_1"/>
</dbReference>
<proteinExistence type="predicted"/>
<sequence>MATEGGRLVGELQAKGGIWVPFPANTKNPFAMALNVERLARLCRRENVQILHARSRAPAWVALGAARRLKLPFVTTYHGSYSGRTSVKVLYNSVMARGDVVIANSHYTADLIRRTHPDQAGGRISVIHRGTDLAAFTPSAVAAARVESLRRAWNVAPHERVVLLAARLTAWKGQRVLIEAAARLRELGLTDFAVVLAGDPQGRTAYERELDALIETRGLSGIVRRVGHCTDMPAAFRAASVVAVPSVEPEAFGRSAVEAQALGIPVVVSDLGAVPETVLAPPDVELGQRTGWRVPPGDAAALAEALKDALSLGASARDGLARRAQAHVEANFSLDRMIESTLNVYADLLNRAKT</sequence>
<accession>A0A2N9AUF2</accession>
<evidence type="ECO:0000259" key="1">
    <source>
        <dbReference type="Pfam" id="PF00534"/>
    </source>
</evidence>
<dbReference type="EC" id="2.4.1.-" evidence="3"/>
<organism evidence="3 4">
    <name type="scientific">Methylorubrum extorquens</name>
    <name type="common">Methylobacterium dichloromethanicum</name>
    <name type="synonym">Methylobacterium extorquens</name>
    <dbReference type="NCBI Taxonomy" id="408"/>
    <lineage>
        <taxon>Bacteria</taxon>
        <taxon>Pseudomonadati</taxon>
        <taxon>Pseudomonadota</taxon>
        <taxon>Alphaproteobacteria</taxon>
        <taxon>Hyphomicrobiales</taxon>
        <taxon>Methylobacteriaceae</taxon>
        <taxon>Methylorubrum</taxon>
    </lineage>
</organism>
<evidence type="ECO:0000259" key="2">
    <source>
        <dbReference type="Pfam" id="PF13439"/>
    </source>
</evidence>
<dbReference type="AlphaFoldDB" id="A0A2N9AUF2"/>
<dbReference type="Proteomes" id="UP000233769">
    <property type="component" value="Chromosome tk0001"/>
</dbReference>
<dbReference type="Pfam" id="PF00534">
    <property type="entry name" value="Glycos_transf_1"/>
    <property type="match status" value="1"/>
</dbReference>
<keyword evidence="3" id="KW-0808">Transferase</keyword>
<dbReference type="GO" id="GO:0016758">
    <property type="term" value="F:hexosyltransferase activity"/>
    <property type="evidence" value="ECO:0007669"/>
    <property type="project" value="TreeGrafter"/>
</dbReference>
<name>A0A2N9AUF2_METEX</name>
<feature type="domain" description="Glycosyl transferase family 1" evidence="1">
    <location>
        <begin position="149"/>
        <end position="318"/>
    </location>
</feature>
<dbReference type="Gene3D" id="3.40.50.2000">
    <property type="entry name" value="Glycogen Phosphorylase B"/>
    <property type="match status" value="2"/>
</dbReference>
<dbReference type="CDD" id="cd03819">
    <property type="entry name" value="GT4_WavL-like"/>
    <property type="match status" value="1"/>
</dbReference>
<dbReference type="PANTHER" id="PTHR45947">
    <property type="entry name" value="SULFOQUINOVOSYL TRANSFERASE SQD2"/>
    <property type="match status" value="1"/>
</dbReference>
<dbReference type="InterPro" id="IPR050194">
    <property type="entry name" value="Glycosyltransferase_grp1"/>
</dbReference>
<evidence type="ECO:0000313" key="3">
    <source>
        <dbReference type="EMBL" id="SOR30974.1"/>
    </source>
</evidence>
<dbReference type="SUPFAM" id="SSF53756">
    <property type="entry name" value="UDP-Glycosyltransferase/glycogen phosphorylase"/>
    <property type="match status" value="1"/>
</dbReference>
<protein>
    <submittedName>
        <fullName evidence="3">Putative glycosyl transferase</fullName>
        <ecNumber evidence="3">2.4.1.-</ecNumber>
    </submittedName>
</protein>
<dbReference type="EMBL" id="LT962688">
    <property type="protein sequence ID" value="SOR30974.1"/>
    <property type="molecule type" value="Genomic_DNA"/>
</dbReference>
<dbReference type="PANTHER" id="PTHR45947:SF3">
    <property type="entry name" value="SULFOQUINOVOSYL TRANSFERASE SQD2"/>
    <property type="match status" value="1"/>
</dbReference>
<dbReference type="InterPro" id="IPR028098">
    <property type="entry name" value="Glyco_trans_4-like_N"/>
</dbReference>